<organism evidence="5 6">
    <name type="scientific">Lacipirellula limnantheis</name>
    <dbReference type="NCBI Taxonomy" id="2528024"/>
    <lineage>
        <taxon>Bacteria</taxon>
        <taxon>Pseudomonadati</taxon>
        <taxon>Planctomycetota</taxon>
        <taxon>Planctomycetia</taxon>
        <taxon>Pirellulales</taxon>
        <taxon>Lacipirellulaceae</taxon>
        <taxon>Lacipirellula</taxon>
    </lineage>
</organism>
<evidence type="ECO:0000313" key="6">
    <source>
        <dbReference type="Proteomes" id="UP000317909"/>
    </source>
</evidence>
<evidence type="ECO:0000256" key="3">
    <source>
        <dbReference type="HAMAP-Rule" id="MF_00385"/>
    </source>
</evidence>
<dbReference type="InterPro" id="IPR023803">
    <property type="entry name" value="Ribosomal_bS16_dom_sf"/>
</dbReference>
<keyword evidence="6" id="KW-1185">Reference proteome</keyword>
<dbReference type="AlphaFoldDB" id="A0A517TW06"/>
<evidence type="ECO:0000256" key="4">
    <source>
        <dbReference type="SAM" id="MobiDB-lite"/>
    </source>
</evidence>
<dbReference type="GO" id="GO:0015935">
    <property type="term" value="C:small ribosomal subunit"/>
    <property type="evidence" value="ECO:0007669"/>
    <property type="project" value="TreeGrafter"/>
</dbReference>
<dbReference type="HAMAP" id="MF_00385">
    <property type="entry name" value="Ribosomal_bS16"/>
    <property type="match status" value="1"/>
</dbReference>
<dbReference type="GO" id="GO:0003735">
    <property type="term" value="F:structural constituent of ribosome"/>
    <property type="evidence" value="ECO:0007669"/>
    <property type="project" value="InterPro"/>
</dbReference>
<dbReference type="NCBIfam" id="TIGR00002">
    <property type="entry name" value="S16"/>
    <property type="match status" value="1"/>
</dbReference>
<accession>A0A517TW06</accession>
<dbReference type="InterPro" id="IPR000307">
    <property type="entry name" value="Ribosomal_bS16"/>
</dbReference>
<keyword evidence="2 3" id="KW-0687">Ribonucleoprotein</keyword>
<keyword evidence="1 3" id="KW-0689">Ribosomal protein</keyword>
<dbReference type="PANTHER" id="PTHR12919">
    <property type="entry name" value="30S RIBOSOMAL PROTEIN S16"/>
    <property type="match status" value="1"/>
</dbReference>
<dbReference type="EMBL" id="CP036339">
    <property type="protein sequence ID" value="QDT72555.1"/>
    <property type="molecule type" value="Genomic_DNA"/>
</dbReference>
<dbReference type="KEGG" id="llh:I41_17350"/>
<dbReference type="GO" id="GO:0006412">
    <property type="term" value="P:translation"/>
    <property type="evidence" value="ECO:0007669"/>
    <property type="project" value="UniProtKB-UniRule"/>
</dbReference>
<sequence>MAVCIRMKKMGRAHRAFFRICATDKRAPRDGRVLEELGTYDPSVPDTDARALFNKERVAHWLSVGAQPSEKVAILIKKYGPNGSHLEQQEKAIAKLKGPKVVPDAGPAAPSLKKLAEEAAAKAAAEAAAAKAAEEAAAAKAAEEAAAEAPAAEEAAAPSAEG</sequence>
<proteinExistence type="inferred from homology"/>
<feature type="compositionally biased region" description="Low complexity" evidence="4">
    <location>
        <begin position="147"/>
        <end position="162"/>
    </location>
</feature>
<dbReference type="Gene3D" id="3.30.1320.10">
    <property type="match status" value="1"/>
</dbReference>
<evidence type="ECO:0000313" key="5">
    <source>
        <dbReference type="EMBL" id="QDT72555.1"/>
    </source>
</evidence>
<dbReference type="SUPFAM" id="SSF54565">
    <property type="entry name" value="Ribosomal protein S16"/>
    <property type="match status" value="1"/>
</dbReference>
<dbReference type="GO" id="GO:0005737">
    <property type="term" value="C:cytoplasm"/>
    <property type="evidence" value="ECO:0007669"/>
    <property type="project" value="UniProtKB-ARBA"/>
</dbReference>
<name>A0A517TW06_9BACT</name>
<protein>
    <recommendedName>
        <fullName evidence="3">Small ribosomal subunit protein bS16</fullName>
    </recommendedName>
</protein>
<dbReference type="Pfam" id="PF00886">
    <property type="entry name" value="Ribosomal_S16"/>
    <property type="match status" value="1"/>
</dbReference>
<gene>
    <name evidence="3 5" type="primary">rpsP</name>
    <name evidence="5" type="ORF">I41_17350</name>
</gene>
<dbReference type="PANTHER" id="PTHR12919:SF20">
    <property type="entry name" value="SMALL RIBOSOMAL SUBUNIT PROTEIN BS16M"/>
    <property type="match status" value="1"/>
</dbReference>
<feature type="region of interest" description="Disordered" evidence="4">
    <location>
        <begin position="136"/>
        <end position="162"/>
    </location>
</feature>
<evidence type="ECO:0000256" key="1">
    <source>
        <dbReference type="ARBA" id="ARBA00022980"/>
    </source>
</evidence>
<evidence type="ECO:0000256" key="2">
    <source>
        <dbReference type="ARBA" id="ARBA00023274"/>
    </source>
</evidence>
<comment type="similarity">
    <text evidence="3">Belongs to the bacterial ribosomal protein bS16 family.</text>
</comment>
<dbReference type="RefSeq" id="WP_246133837.1">
    <property type="nucleotide sequence ID" value="NZ_CP036339.1"/>
</dbReference>
<reference evidence="5 6" key="1">
    <citation type="submission" date="2019-02" db="EMBL/GenBank/DDBJ databases">
        <title>Deep-cultivation of Planctomycetes and their phenomic and genomic characterization uncovers novel biology.</title>
        <authorList>
            <person name="Wiegand S."/>
            <person name="Jogler M."/>
            <person name="Boedeker C."/>
            <person name="Pinto D."/>
            <person name="Vollmers J."/>
            <person name="Rivas-Marin E."/>
            <person name="Kohn T."/>
            <person name="Peeters S.H."/>
            <person name="Heuer A."/>
            <person name="Rast P."/>
            <person name="Oberbeckmann S."/>
            <person name="Bunk B."/>
            <person name="Jeske O."/>
            <person name="Meyerdierks A."/>
            <person name="Storesund J.E."/>
            <person name="Kallscheuer N."/>
            <person name="Luecker S."/>
            <person name="Lage O.M."/>
            <person name="Pohl T."/>
            <person name="Merkel B.J."/>
            <person name="Hornburger P."/>
            <person name="Mueller R.-W."/>
            <person name="Bruemmer F."/>
            <person name="Labrenz M."/>
            <person name="Spormann A.M."/>
            <person name="Op den Camp H."/>
            <person name="Overmann J."/>
            <person name="Amann R."/>
            <person name="Jetten M.S.M."/>
            <person name="Mascher T."/>
            <person name="Medema M.H."/>
            <person name="Devos D.P."/>
            <person name="Kaster A.-K."/>
            <person name="Ovreas L."/>
            <person name="Rohde M."/>
            <person name="Galperin M.Y."/>
            <person name="Jogler C."/>
        </authorList>
    </citation>
    <scope>NUCLEOTIDE SEQUENCE [LARGE SCALE GENOMIC DNA]</scope>
    <source>
        <strain evidence="5 6">I41</strain>
    </source>
</reference>
<dbReference type="Proteomes" id="UP000317909">
    <property type="component" value="Chromosome"/>
</dbReference>